<reference evidence="2" key="1">
    <citation type="submission" date="2016-02" db="EMBL/GenBank/DDBJ databases">
        <title>Draft genome sequence of Microdochium bolleyi, a fungal endophyte of beachgrass.</title>
        <authorList>
            <consortium name="DOE Joint Genome Institute"/>
            <person name="David A.S."/>
            <person name="May G."/>
            <person name="Haridas S."/>
            <person name="Lim J."/>
            <person name="Wang M."/>
            <person name="Labutti K."/>
            <person name="Lipzen A."/>
            <person name="Barry K."/>
            <person name="Grigoriev I.V."/>
        </authorList>
    </citation>
    <scope>NUCLEOTIDE SEQUENCE [LARGE SCALE GENOMIC DNA]</scope>
    <source>
        <strain evidence="2">J235TASD1</strain>
    </source>
</reference>
<accession>A0A136IWE7</accession>
<organism evidence="1 2">
    <name type="scientific">Microdochium bolleyi</name>
    <dbReference type="NCBI Taxonomy" id="196109"/>
    <lineage>
        <taxon>Eukaryota</taxon>
        <taxon>Fungi</taxon>
        <taxon>Dikarya</taxon>
        <taxon>Ascomycota</taxon>
        <taxon>Pezizomycotina</taxon>
        <taxon>Sordariomycetes</taxon>
        <taxon>Xylariomycetidae</taxon>
        <taxon>Xylariales</taxon>
        <taxon>Microdochiaceae</taxon>
        <taxon>Microdochium</taxon>
    </lineage>
</organism>
<dbReference type="InParanoid" id="A0A136IWE7"/>
<proteinExistence type="predicted"/>
<dbReference type="EMBL" id="KQ964256">
    <property type="protein sequence ID" value="KXJ89217.1"/>
    <property type="molecule type" value="Genomic_DNA"/>
</dbReference>
<evidence type="ECO:0000313" key="1">
    <source>
        <dbReference type="EMBL" id="KXJ89217.1"/>
    </source>
</evidence>
<evidence type="ECO:0000313" key="2">
    <source>
        <dbReference type="Proteomes" id="UP000070501"/>
    </source>
</evidence>
<dbReference type="Proteomes" id="UP000070501">
    <property type="component" value="Unassembled WGS sequence"/>
</dbReference>
<name>A0A136IWE7_9PEZI</name>
<sequence>MTNAITSRQTDLERLWSPLLHCAVALGVGGCVPARLGQAVQCRAVPSASDCWTRGALQPSLNSTLKLGLECRRFLREHHQPNLTHDRVLIARGRSPHSRCKEKSTFLFLHCSRPFTVLWVPVAGNVS</sequence>
<keyword evidence="2" id="KW-1185">Reference proteome</keyword>
<protein>
    <submittedName>
        <fullName evidence="1">Uncharacterized protein</fullName>
    </submittedName>
</protein>
<dbReference type="AlphaFoldDB" id="A0A136IWE7"/>
<gene>
    <name evidence="1" type="ORF">Micbo1qcDRAFT_166029</name>
</gene>